<protein>
    <submittedName>
        <fullName evidence="2">Uncharacterized protein</fullName>
    </submittedName>
</protein>
<gene>
    <name evidence="2" type="ORF">SAMN05421505_1648</name>
</gene>
<dbReference type="Proteomes" id="UP000198923">
    <property type="component" value="Unassembled WGS sequence"/>
</dbReference>
<reference evidence="2 3" key="1">
    <citation type="submission" date="2016-10" db="EMBL/GenBank/DDBJ databases">
        <authorList>
            <person name="de Groot N.N."/>
        </authorList>
    </citation>
    <scope>NUCLEOTIDE SEQUENCE [LARGE SCALE GENOMIC DNA]</scope>
    <source>
        <strain evidence="2 3">CPCC 201354</strain>
    </source>
</reference>
<name>A0A1G8LC49_9ACTN</name>
<accession>A0A1G8LC49</accession>
<sequence>MHGLPGETERKNGWTLAEAADDADPERVQLSHLTRLERETPSGSGSVFGSSGWFKKHGKMANVTVPRDVYNNLKGLVVGEMCASVHLGPKGIENIKGDNWMRPRITGGC</sequence>
<proteinExistence type="predicted"/>
<evidence type="ECO:0000256" key="1">
    <source>
        <dbReference type="SAM" id="MobiDB-lite"/>
    </source>
</evidence>
<keyword evidence="3" id="KW-1185">Reference proteome</keyword>
<organism evidence="2 3">
    <name type="scientific">Sinosporangium album</name>
    <dbReference type="NCBI Taxonomy" id="504805"/>
    <lineage>
        <taxon>Bacteria</taxon>
        <taxon>Bacillati</taxon>
        <taxon>Actinomycetota</taxon>
        <taxon>Actinomycetes</taxon>
        <taxon>Streptosporangiales</taxon>
        <taxon>Streptosporangiaceae</taxon>
        <taxon>Sinosporangium</taxon>
    </lineage>
</organism>
<dbReference type="AlphaFoldDB" id="A0A1G8LC49"/>
<evidence type="ECO:0000313" key="2">
    <source>
        <dbReference type="EMBL" id="SDI53241.1"/>
    </source>
</evidence>
<dbReference type="STRING" id="504805.SAMN05421505_1648"/>
<feature type="region of interest" description="Disordered" evidence="1">
    <location>
        <begin position="1"/>
        <end position="25"/>
    </location>
</feature>
<evidence type="ECO:0000313" key="3">
    <source>
        <dbReference type="Proteomes" id="UP000198923"/>
    </source>
</evidence>
<dbReference type="EMBL" id="FNCN01000064">
    <property type="protein sequence ID" value="SDI53241.1"/>
    <property type="molecule type" value="Genomic_DNA"/>
</dbReference>